<dbReference type="EMBL" id="APOO01000021">
    <property type="protein sequence ID" value="ENU43300.1"/>
    <property type="molecule type" value="Genomic_DNA"/>
</dbReference>
<organism evidence="2 3">
    <name type="scientific">Acinetobacter seifertii</name>
    <dbReference type="NCBI Taxonomy" id="1530123"/>
    <lineage>
        <taxon>Bacteria</taxon>
        <taxon>Pseudomonadati</taxon>
        <taxon>Pseudomonadota</taxon>
        <taxon>Gammaproteobacteria</taxon>
        <taxon>Moraxellales</taxon>
        <taxon>Moraxellaceae</taxon>
        <taxon>Acinetobacter</taxon>
        <taxon>Acinetobacter calcoaceticus/baumannii complex</taxon>
    </lineage>
</organism>
<dbReference type="HOGENOM" id="CLU_157732_0_0_6"/>
<dbReference type="RefSeq" id="WP_004700463.1">
    <property type="nucleotide sequence ID" value="NZ_KB851200.1"/>
</dbReference>
<sequence>MAENESYGMRVEKKIDHMQQQMSEMNNVLIRLTERNEAYQSQAGANRRDIDSLQTEVNQAKGGLNFAKLISGTALASIIGFGTWTVQSLANLQQRQSDSNQRIAILESKLIRLDTDIAAITHVKKTEVLNEQ</sequence>
<name>N8QXF9_9GAMM</name>
<accession>N8QXF9</accession>
<evidence type="ECO:0000313" key="2">
    <source>
        <dbReference type="EMBL" id="ENU43300.1"/>
    </source>
</evidence>
<comment type="caution">
    <text evidence="2">The sequence shown here is derived from an EMBL/GenBank/DDBJ whole genome shotgun (WGS) entry which is preliminary data.</text>
</comment>
<feature type="coiled-coil region" evidence="1">
    <location>
        <begin position="15"/>
        <end position="42"/>
    </location>
</feature>
<dbReference type="PATRIC" id="fig|520709.3.peg.1959"/>
<reference evidence="3" key="1">
    <citation type="submission" date="2013-02" db="EMBL/GenBank/DDBJ databases">
        <title>The Genome Sequence of Acinetobacter sp. NIPH 973.</title>
        <authorList>
            <consortium name="The Broad Institute Genome Sequencing Platform"/>
            <consortium name="The Broad Institute Genome Sequencing Center for Infectious Disease"/>
            <person name="Cerqueira G."/>
            <person name="Feldgarden M."/>
            <person name="Courvalin P."/>
            <person name="Perichon B."/>
            <person name="Grillot-Courvalin C."/>
            <person name="Clermont D."/>
            <person name="Rocha E."/>
            <person name="Yoon E.-J."/>
            <person name="Nemec A."/>
            <person name="Walker B."/>
            <person name="Young S.K."/>
            <person name="Zeng Q."/>
            <person name="Gargeya S."/>
            <person name="Fitzgerald M."/>
            <person name="Haas B."/>
            <person name="Abouelleil A."/>
            <person name="Alvarado L."/>
            <person name="Arachchi H.M."/>
            <person name="Berlin A.M."/>
            <person name="Chapman S.B."/>
            <person name="Dewar J."/>
            <person name="Goldberg J."/>
            <person name="Griggs A."/>
            <person name="Gujja S."/>
            <person name="Hansen M."/>
            <person name="Howarth C."/>
            <person name="Imamovic A."/>
            <person name="Larimer J."/>
            <person name="McCowan C."/>
            <person name="Murphy C."/>
            <person name="Neiman D."/>
            <person name="Pearson M."/>
            <person name="Priest M."/>
            <person name="Roberts A."/>
            <person name="Saif S."/>
            <person name="Shea T."/>
            <person name="Sisk P."/>
            <person name="Sykes S."/>
            <person name="Wortman J."/>
            <person name="Nusbaum C."/>
            <person name="Birren B."/>
        </authorList>
    </citation>
    <scope>NUCLEOTIDE SEQUENCE [LARGE SCALE GENOMIC DNA]</scope>
    <source>
        <strain evidence="3">NIPH 973</strain>
    </source>
</reference>
<protein>
    <submittedName>
        <fullName evidence="2">Uncharacterized protein</fullName>
    </submittedName>
</protein>
<evidence type="ECO:0000256" key="1">
    <source>
        <dbReference type="SAM" id="Coils"/>
    </source>
</evidence>
<reference evidence="2 3" key="2">
    <citation type="journal article" date="2015" name="Int. J. Syst. Evol. Microbiol.">
        <title>Acinetobacter seifertii sp. nov., a member of the Acinetobacter calcoaceticus-Acinetobacter baumannii complex isolated from human clinical specimens.</title>
        <authorList>
            <person name="Nemec A."/>
            <person name="Krizova L."/>
            <person name="Maixnerova M."/>
            <person name="Sedo O."/>
            <person name="Brisse S."/>
            <person name="Higgins P.G."/>
        </authorList>
    </citation>
    <scope>NUCLEOTIDE SEQUENCE [LARGE SCALE GENOMIC DNA]</scope>
    <source>
        <strain evidence="2 3">NIPH 973</strain>
    </source>
</reference>
<gene>
    <name evidence="2" type="ORF">F985_02013</name>
</gene>
<evidence type="ECO:0000313" key="3">
    <source>
        <dbReference type="Proteomes" id="UP000013065"/>
    </source>
</evidence>
<dbReference type="AlphaFoldDB" id="N8QXF9"/>
<dbReference type="Proteomes" id="UP000013065">
    <property type="component" value="Unassembled WGS sequence"/>
</dbReference>
<dbReference type="OrthoDB" id="6712898at2"/>
<proteinExistence type="predicted"/>
<keyword evidence="1" id="KW-0175">Coiled coil</keyword>